<dbReference type="InterPro" id="IPR019819">
    <property type="entry name" value="Carboxylesterase_B_CS"/>
</dbReference>
<feature type="domain" description="Carboxylesterase type B" evidence="2">
    <location>
        <begin position="86"/>
        <end position="130"/>
    </location>
</feature>
<dbReference type="InterPro" id="IPR029058">
    <property type="entry name" value="AB_hydrolase_fold"/>
</dbReference>
<dbReference type="InterPro" id="IPR002018">
    <property type="entry name" value="CarbesteraseB"/>
</dbReference>
<evidence type="ECO:0000313" key="4">
    <source>
        <dbReference type="Proteomes" id="UP000053660"/>
    </source>
</evidence>
<evidence type="ECO:0000313" key="3">
    <source>
        <dbReference type="EMBL" id="KHJ81311.1"/>
    </source>
</evidence>
<feature type="domain" description="Carboxylesterase type B" evidence="2">
    <location>
        <begin position="24"/>
        <end position="76"/>
    </location>
</feature>
<protein>
    <recommendedName>
        <fullName evidence="2">Carboxylesterase type B domain-containing protein</fullName>
    </recommendedName>
</protein>
<keyword evidence="1" id="KW-0732">Signal</keyword>
<dbReference type="EMBL" id="KN591285">
    <property type="protein sequence ID" value="KHJ81311.1"/>
    <property type="molecule type" value="Genomic_DNA"/>
</dbReference>
<feature type="chain" id="PRO_5002064441" description="Carboxylesterase type B domain-containing protein" evidence="1">
    <location>
        <begin position="20"/>
        <end position="133"/>
    </location>
</feature>
<accession>A0A0B1SBP3</accession>
<dbReference type="PANTHER" id="PTHR11559">
    <property type="entry name" value="CARBOXYLESTERASE"/>
    <property type="match status" value="1"/>
</dbReference>
<dbReference type="SUPFAM" id="SSF53474">
    <property type="entry name" value="alpha/beta-Hydrolases"/>
    <property type="match status" value="1"/>
</dbReference>
<gene>
    <name evidence="3" type="ORF">OESDEN_19003</name>
</gene>
<feature type="signal peptide" evidence="1">
    <location>
        <begin position="1"/>
        <end position="19"/>
    </location>
</feature>
<dbReference type="Pfam" id="PF00135">
    <property type="entry name" value="COesterase"/>
    <property type="match status" value="2"/>
</dbReference>
<evidence type="ECO:0000256" key="1">
    <source>
        <dbReference type="SAM" id="SignalP"/>
    </source>
</evidence>
<sequence>MISIILPVLLLSKSTIITAQNYVTVSTNYGVIQGQRVDYGNDKNQLYYGQADVFLGIPYAQPPTGTLRFRVGQEHEQAVHKSIYWFQAPVQLNSSNQIYDATYYRPKCPQLYAGDYVNEDCLYLNVYAPAVRS</sequence>
<dbReference type="Gene3D" id="3.40.50.1820">
    <property type="entry name" value="alpha/beta hydrolase"/>
    <property type="match status" value="1"/>
</dbReference>
<proteinExistence type="predicted"/>
<reference evidence="3 4" key="1">
    <citation type="submission" date="2014-03" db="EMBL/GenBank/DDBJ databases">
        <title>Draft genome of the hookworm Oesophagostomum dentatum.</title>
        <authorList>
            <person name="Mitreva M."/>
        </authorList>
    </citation>
    <scope>NUCLEOTIDE SEQUENCE [LARGE SCALE GENOMIC DNA]</scope>
    <source>
        <strain evidence="3 4">OD-Hann</strain>
    </source>
</reference>
<dbReference type="PROSITE" id="PS00941">
    <property type="entry name" value="CARBOXYLESTERASE_B_2"/>
    <property type="match status" value="1"/>
</dbReference>
<name>A0A0B1SBP3_OESDE</name>
<dbReference type="AlphaFoldDB" id="A0A0B1SBP3"/>
<dbReference type="InterPro" id="IPR050309">
    <property type="entry name" value="Type-B_Carboxylest/Lipase"/>
</dbReference>
<evidence type="ECO:0000259" key="2">
    <source>
        <dbReference type="Pfam" id="PF00135"/>
    </source>
</evidence>
<dbReference type="OrthoDB" id="5842897at2759"/>
<dbReference type="Proteomes" id="UP000053660">
    <property type="component" value="Unassembled WGS sequence"/>
</dbReference>
<keyword evidence="4" id="KW-1185">Reference proteome</keyword>
<organism evidence="3 4">
    <name type="scientific">Oesophagostomum dentatum</name>
    <name type="common">Nodular worm</name>
    <dbReference type="NCBI Taxonomy" id="61180"/>
    <lineage>
        <taxon>Eukaryota</taxon>
        <taxon>Metazoa</taxon>
        <taxon>Ecdysozoa</taxon>
        <taxon>Nematoda</taxon>
        <taxon>Chromadorea</taxon>
        <taxon>Rhabditida</taxon>
        <taxon>Rhabditina</taxon>
        <taxon>Rhabditomorpha</taxon>
        <taxon>Strongyloidea</taxon>
        <taxon>Strongylidae</taxon>
        <taxon>Oesophagostomum</taxon>
    </lineage>
</organism>